<feature type="transmembrane region" description="Helical" evidence="1">
    <location>
        <begin position="745"/>
        <end position="763"/>
    </location>
</feature>
<feature type="transmembrane region" description="Helical" evidence="1">
    <location>
        <begin position="113"/>
        <end position="136"/>
    </location>
</feature>
<dbReference type="InterPro" id="IPR019196">
    <property type="entry name" value="ABC_transp_unknown"/>
</dbReference>
<evidence type="ECO:0000256" key="1">
    <source>
        <dbReference type="SAM" id="Phobius"/>
    </source>
</evidence>
<feature type="transmembrane region" description="Helical" evidence="1">
    <location>
        <begin position="263"/>
        <end position="280"/>
    </location>
</feature>
<gene>
    <name evidence="3" type="ORF">GWR21_28245</name>
</gene>
<evidence type="ECO:0000313" key="3">
    <source>
        <dbReference type="EMBL" id="QHS63338.1"/>
    </source>
</evidence>
<feature type="transmembrane region" description="Helical" evidence="1">
    <location>
        <begin position="180"/>
        <end position="200"/>
    </location>
</feature>
<dbReference type="RefSeq" id="WP_162335054.1">
    <property type="nucleotide sequence ID" value="NZ_CP048113.1"/>
</dbReference>
<keyword evidence="4" id="KW-1185">Reference proteome</keyword>
<dbReference type="CDD" id="cd03143">
    <property type="entry name" value="A4_beta-galactosidase_middle_domain"/>
    <property type="match status" value="1"/>
</dbReference>
<reference evidence="3 4" key="1">
    <citation type="submission" date="2020-01" db="EMBL/GenBank/DDBJ databases">
        <title>Complete genome sequence of Chitinophaga sp. H33E-04 isolated from quinoa roots.</title>
        <authorList>
            <person name="Weon H.-Y."/>
            <person name="Lee S.A."/>
        </authorList>
    </citation>
    <scope>NUCLEOTIDE SEQUENCE [LARGE SCALE GENOMIC DNA]</scope>
    <source>
        <strain evidence="3 4">H33E-04</strain>
    </source>
</reference>
<feature type="transmembrane region" description="Helical" evidence="1">
    <location>
        <begin position="20"/>
        <end position="37"/>
    </location>
</feature>
<feature type="domain" description="ABC-type uncharacterised transport system" evidence="2">
    <location>
        <begin position="457"/>
        <end position="692"/>
    </location>
</feature>
<keyword evidence="1" id="KW-1133">Transmembrane helix</keyword>
<name>A0A6B9ZLS8_9BACT</name>
<dbReference type="PANTHER" id="PTHR43471:SF12">
    <property type="entry name" value="HYPOTHETICAL MEMBRANE PROTEIN, CONSERVED"/>
    <property type="match status" value="1"/>
</dbReference>
<accession>A0A6B9ZLS8</accession>
<dbReference type="PANTHER" id="PTHR43471">
    <property type="entry name" value="ABC TRANSPORTER PERMEASE"/>
    <property type="match status" value="1"/>
</dbReference>
<dbReference type="Pfam" id="PF09822">
    <property type="entry name" value="ABC_transp_aux"/>
    <property type="match status" value="1"/>
</dbReference>
<evidence type="ECO:0000313" key="4">
    <source>
        <dbReference type="Proteomes" id="UP000476411"/>
    </source>
</evidence>
<evidence type="ECO:0000259" key="2">
    <source>
        <dbReference type="Pfam" id="PF09822"/>
    </source>
</evidence>
<organism evidence="3 4">
    <name type="scientific">Chitinophaga agri</name>
    <dbReference type="NCBI Taxonomy" id="2703787"/>
    <lineage>
        <taxon>Bacteria</taxon>
        <taxon>Pseudomonadati</taxon>
        <taxon>Bacteroidota</taxon>
        <taxon>Chitinophagia</taxon>
        <taxon>Chitinophagales</taxon>
        <taxon>Chitinophagaceae</taxon>
        <taxon>Chitinophaga</taxon>
    </lineage>
</organism>
<feature type="transmembrane region" description="Helical" evidence="1">
    <location>
        <begin position="148"/>
        <end position="168"/>
    </location>
</feature>
<dbReference type="KEGG" id="chih:GWR21_28245"/>
<keyword evidence="1" id="KW-0472">Membrane</keyword>
<protein>
    <submittedName>
        <fullName evidence="3">ABC transporter permease subunit</fullName>
    </submittedName>
</protein>
<dbReference type="Gene3D" id="3.40.50.880">
    <property type="match status" value="1"/>
</dbReference>
<dbReference type="InterPro" id="IPR029062">
    <property type="entry name" value="Class_I_gatase-like"/>
</dbReference>
<dbReference type="GO" id="GO:0140359">
    <property type="term" value="F:ABC-type transporter activity"/>
    <property type="evidence" value="ECO:0007669"/>
    <property type="project" value="InterPro"/>
</dbReference>
<feature type="transmembrane region" description="Helical" evidence="1">
    <location>
        <begin position="71"/>
        <end position="92"/>
    </location>
</feature>
<dbReference type="Proteomes" id="UP000476411">
    <property type="component" value="Chromosome"/>
</dbReference>
<proteinExistence type="predicted"/>
<dbReference type="EMBL" id="CP048113">
    <property type="protein sequence ID" value="QHS63338.1"/>
    <property type="molecule type" value="Genomic_DNA"/>
</dbReference>
<dbReference type="GO" id="GO:0005886">
    <property type="term" value="C:plasma membrane"/>
    <property type="evidence" value="ECO:0007669"/>
    <property type="project" value="UniProtKB-SubCell"/>
</dbReference>
<keyword evidence="1" id="KW-0812">Transmembrane</keyword>
<dbReference type="AlphaFoldDB" id="A0A6B9ZLS8"/>
<sequence length="768" mass="85848">MKTVFRIAKTELRTLFYSPIAWFLLIAFLVQCGMAYINGLDSNARTQEMGGMGLEYMTRVTDRIFASKGGVFNVVMQTLYLYIPLLTMGLISREVNNGTIKLLYSSPVKVREIIFGKFLAMMVYNLLMIAILGIFITDGLLHILHADAGILLSASFGFYLLLCAYSAIGLFMSCLTSYQIVAAVCTFIMVGVLSYIGTVWQNIPFVRDLTYFLSLSGRTEKMMAGLITSKDVIYFLVIIYIFLGLSIYKLKAGRESKPAIVRFGRYAAIVLSALVIGYVTSRPSLVAYLDATANKSRTLTPNSRQIIKELGDAPLEVTAYNNLLGQYYYFGSEDGRNMDLARWEPYMRFKDNIELNYVQYYDSILDNPNIMRFYPGKDLQDVATQRAKGMDLKIADFKSPAEMRKVIDLRPEQNRYVMQLKYKGKTTLLRVFDDQSQWPGEAEVAAAFKRLLQAKIPKIAFLSGNLERSIHKTGDREYNTLTYKNGFRYALVNQGFDVDTLSLEEQDAPDNISTLVIADPKTALSPAVLTRIRNYIDKGGNLLITGEPGKQGVLNPLLAQLGVQLMEGTIVQPSADMTPDVALPLMTATAANLSKALAKNYKDSIAISMPGATGIVYSDSLFKVQPLLMTAADRSWIKKDKLVADSAVVHYDPAAGDKKMAVPTVVALTRNVGNREQRIIVAGDADFLSNAELGRFNIQTANFYFNTGLFSWLSNGEFPIDTYRPAAKDTRVTVTIDKVRILRIFYLWVLPGILVAFATILLIRRKRK</sequence>
<dbReference type="SUPFAM" id="SSF52317">
    <property type="entry name" value="Class I glutamine amidotransferase-like"/>
    <property type="match status" value="1"/>
</dbReference>
<dbReference type="Pfam" id="PF12679">
    <property type="entry name" value="ABC2_membrane_2"/>
    <property type="match status" value="1"/>
</dbReference>
<feature type="transmembrane region" description="Helical" evidence="1">
    <location>
        <begin position="232"/>
        <end position="251"/>
    </location>
</feature>